<dbReference type="GO" id="GO:0015808">
    <property type="term" value="P:L-alanine transport"/>
    <property type="evidence" value="ECO:0007669"/>
    <property type="project" value="TreeGrafter"/>
</dbReference>
<dbReference type="GO" id="GO:0015188">
    <property type="term" value="F:L-isoleucine transmembrane transporter activity"/>
    <property type="evidence" value="ECO:0007669"/>
    <property type="project" value="TreeGrafter"/>
</dbReference>
<dbReference type="CDD" id="cd03219">
    <property type="entry name" value="ABC_Mj1267_LivG_branched"/>
    <property type="match status" value="1"/>
</dbReference>
<dbReference type="AlphaFoldDB" id="A0A7W7HQK2"/>
<evidence type="ECO:0000313" key="7">
    <source>
        <dbReference type="Proteomes" id="UP000590511"/>
    </source>
</evidence>
<dbReference type="Gene3D" id="3.40.50.300">
    <property type="entry name" value="P-loop containing nucleotide triphosphate hydrolases"/>
    <property type="match status" value="1"/>
</dbReference>
<organism evidence="6 7">
    <name type="scientific">Actinoplanes lobatus</name>
    <dbReference type="NCBI Taxonomy" id="113568"/>
    <lineage>
        <taxon>Bacteria</taxon>
        <taxon>Bacillati</taxon>
        <taxon>Actinomycetota</taxon>
        <taxon>Actinomycetes</taxon>
        <taxon>Micromonosporales</taxon>
        <taxon>Micromonosporaceae</taxon>
        <taxon>Actinoplanes</taxon>
    </lineage>
</organism>
<dbReference type="GO" id="GO:0005886">
    <property type="term" value="C:plasma membrane"/>
    <property type="evidence" value="ECO:0007669"/>
    <property type="project" value="TreeGrafter"/>
</dbReference>
<feature type="domain" description="ABC transporter" evidence="4">
    <location>
        <begin position="10"/>
        <end position="243"/>
    </location>
</feature>
<evidence type="ECO:0000313" key="5">
    <source>
        <dbReference type="EMBL" id="GIE44581.1"/>
    </source>
</evidence>
<dbReference type="Proteomes" id="UP000590511">
    <property type="component" value="Unassembled WGS sequence"/>
</dbReference>
<evidence type="ECO:0000256" key="2">
    <source>
        <dbReference type="ARBA" id="ARBA00022741"/>
    </source>
</evidence>
<name>A0A7W7HQK2_9ACTN</name>
<dbReference type="EMBL" id="JACHNC010000001">
    <property type="protein sequence ID" value="MBB4754886.1"/>
    <property type="molecule type" value="Genomic_DNA"/>
</dbReference>
<dbReference type="GO" id="GO:0016887">
    <property type="term" value="F:ATP hydrolysis activity"/>
    <property type="evidence" value="ECO:0007669"/>
    <property type="project" value="InterPro"/>
</dbReference>
<dbReference type="SMART" id="SM00382">
    <property type="entry name" value="AAA"/>
    <property type="match status" value="1"/>
</dbReference>
<dbReference type="EMBL" id="BOMP01000135">
    <property type="protein sequence ID" value="GIE44581.1"/>
    <property type="molecule type" value="Genomic_DNA"/>
</dbReference>
<evidence type="ECO:0000313" key="8">
    <source>
        <dbReference type="Proteomes" id="UP000631312"/>
    </source>
</evidence>
<dbReference type="InterPro" id="IPR003439">
    <property type="entry name" value="ABC_transporter-like_ATP-bd"/>
</dbReference>
<keyword evidence="2" id="KW-0547">Nucleotide-binding</keyword>
<reference evidence="5 8" key="2">
    <citation type="submission" date="2021-01" db="EMBL/GenBank/DDBJ databases">
        <title>Whole genome shotgun sequence of Actinoplanes lobatus NBRC 12513.</title>
        <authorList>
            <person name="Komaki H."/>
            <person name="Tamura T."/>
        </authorList>
    </citation>
    <scope>NUCLEOTIDE SEQUENCE [LARGE SCALE GENOMIC DNA]</scope>
    <source>
        <strain evidence="5 8">NBRC 12513</strain>
    </source>
</reference>
<keyword evidence="3 6" id="KW-0067">ATP-binding</keyword>
<dbReference type="GO" id="GO:0005304">
    <property type="term" value="F:L-valine transmembrane transporter activity"/>
    <property type="evidence" value="ECO:0007669"/>
    <property type="project" value="TreeGrafter"/>
</dbReference>
<gene>
    <name evidence="5" type="ORF">Alo02nite_74790</name>
    <name evidence="6" type="ORF">BJ964_009047</name>
</gene>
<protein>
    <submittedName>
        <fullName evidence="5">ABC transporter ATP-binding protein</fullName>
    </submittedName>
    <submittedName>
        <fullName evidence="6">Branched-chain amino acid transport system ATP-binding protein</fullName>
    </submittedName>
</protein>
<dbReference type="RefSeq" id="WP_188126377.1">
    <property type="nucleotide sequence ID" value="NZ_BOMP01000135.1"/>
</dbReference>
<dbReference type="InterPro" id="IPR051120">
    <property type="entry name" value="ABC_AA/LPS_Transport"/>
</dbReference>
<dbReference type="Pfam" id="PF00005">
    <property type="entry name" value="ABC_tran"/>
    <property type="match status" value="1"/>
</dbReference>
<proteinExistence type="predicted"/>
<sequence>MTVFPGDTVLHGEHLHKRYGRLHVLDDVGFTAADGEAIGIVGPNGAGKTTLLNVLAGSVTPDSGTVRLDGADVTRSGPQIRCRRGVGRAHQIPRPFGGMTVLENVLVGATYGAGLRHREAHRHSIEVLRRCELLDLANRRADTLGLLHRKRLEMARAVATRPRVLLLDEIGAGLTDAEAAELVTTIRELNAGGVTVVWIEHIVHVLLQVVNRLICMDAGRVIADGEPSAVLSDAVVVDAYLGKARS</sequence>
<keyword evidence="1" id="KW-0813">Transport</keyword>
<dbReference type="GO" id="GO:1903806">
    <property type="term" value="P:L-isoleucine import across plasma membrane"/>
    <property type="evidence" value="ECO:0007669"/>
    <property type="project" value="TreeGrafter"/>
</dbReference>
<reference evidence="6 7" key="1">
    <citation type="submission" date="2020-08" db="EMBL/GenBank/DDBJ databases">
        <title>Sequencing the genomes of 1000 actinobacteria strains.</title>
        <authorList>
            <person name="Klenk H.-P."/>
        </authorList>
    </citation>
    <scope>NUCLEOTIDE SEQUENCE [LARGE SCALE GENOMIC DNA]</scope>
    <source>
        <strain evidence="6 7">DSM 43150</strain>
    </source>
</reference>
<dbReference type="GO" id="GO:0005524">
    <property type="term" value="F:ATP binding"/>
    <property type="evidence" value="ECO:0007669"/>
    <property type="project" value="UniProtKB-KW"/>
</dbReference>
<dbReference type="SUPFAM" id="SSF52540">
    <property type="entry name" value="P-loop containing nucleoside triphosphate hydrolases"/>
    <property type="match status" value="1"/>
</dbReference>
<dbReference type="PANTHER" id="PTHR45772:SF7">
    <property type="entry name" value="AMINO ACID ABC TRANSPORTER ATP-BINDING PROTEIN"/>
    <property type="match status" value="1"/>
</dbReference>
<dbReference type="GO" id="GO:1903805">
    <property type="term" value="P:L-valine import across plasma membrane"/>
    <property type="evidence" value="ECO:0007669"/>
    <property type="project" value="TreeGrafter"/>
</dbReference>
<comment type="caution">
    <text evidence="6">The sequence shown here is derived from an EMBL/GenBank/DDBJ whole genome shotgun (WGS) entry which is preliminary data.</text>
</comment>
<evidence type="ECO:0000256" key="3">
    <source>
        <dbReference type="ARBA" id="ARBA00022840"/>
    </source>
</evidence>
<dbReference type="InterPro" id="IPR027417">
    <property type="entry name" value="P-loop_NTPase"/>
</dbReference>
<evidence type="ECO:0000256" key="1">
    <source>
        <dbReference type="ARBA" id="ARBA00022448"/>
    </source>
</evidence>
<dbReference type="Pfam" id="PF12399">
    <property type="entry name" value="BCA_ABC_TP_C"/>
    <property type="match status" value="1"/>
</dbReference>
<dbReference type="InterPro" id="IPR032823">
    <property type="entry name" value="BCA_ABC_TP_C"/>
</dbReference>
<dbReference type="PROSITE" id="PS50893">
    <property type="entry name" value="ABC_TRANSPORTER_2"/>
    <property type="match status" value="1"/>
</dbReference>
<dbReference type="Proteomes" id="UP000631312">
    <property type="component" value="Unassembled WGS sequence"/>
</dbReference>
<dbReference type="GO" id="GO:0042941">
    <property type="term" value="P:D-alanine transmembrane transport"/>
    <property type="evidence" value="ECO:0007669"/>
    <property type="project" value="TreeGrafter"/>
</dbReference>
<keyword evidence="8" id="KW-1185">Reference proteome</keyword>
<dbReference type="PANTHER" id="PTHR45772">
    <property type="entry name" value="CONSERVED COMPONENT OF ABC TRANSPORTER FOR NATURAL AMINO ACIDS-RELATED"/>
    <property type="match status" value="1"/>
</dbReference>
<dbReference type="GO" id="GO:0015192">
    <property type="term" value="F:L-phenylalanine transmembrane transporter activity"/>
    <property type="evidence" value="ECO:0007669"/>
    <property type="project" value="TreeGrafter"/>
</dbReference>
<evidence type="ECO:0000313" key="6">
    <source>
        <dbReference type="EMBL" id="MBB4754886.1"/>
    </source>
</evidence>
<evidence type="ECO:0000259" key="4">
    <source>
        <dbReference type="PROSITE" id="PS50893"/>
    </source>
</evidence>
<accession>A0A7W7HQK2</accession>
<dbReference type="InterPro" id="IPR003593">
    <property type="entry name" value="AAA+_ATPase"/>
</dbReference>